<reference evidence="1 2" key="1">
    <citation type="submission" date="2014-07" db="EMBL/GenBank/DDBJ databases">
        <authorList>
            <person name="Urmite Genomes Urmite Genomes"/>
        </authorList>
    </citation>
    <scope>NUCLEOTIDE SEQUENCE [LARGE SCALE GENOMIC DNA]</scope>
    <source>
        <strain evidence="1 2">13MG44_air</strain>
    </source>
</reference>
<keyword evidence="2" id="KW-1185">Reference proteome</keyword>
<evidence type="ECO:0008006" key="3">
    <source>
        <dbReference type="Google" id="ProtNLM"/>
    </source>
</evidence>
<dbReference type="Proteomes" id="UP000044136">
    <property type="component" value="Unassembled WGS sequence"/>
</dbReference>
<dbReference type="AlphaFoldDB" id="A0A078M2G7"/>
<proteinExistence type="predicted"/>
<name>A0A078M2G7_9STAP</name>
<dbReference type="OrthoDB" id="2418231at2"/>
<dbReference type="HOGENOM" id="CLU_2770371_0_0_9"/>
<accession>A0A078M2G7</accession>
<gene>
    <name evidence="1" type="ORF">BN1048_00937</name>
</gene>
<dbReference type="EMBL" id="CCSE01000001">
    <property type="protein sequence ID" value="CEA00375.1"/>
    <property type="molecule type" value="Genomic_DNA"/>
</dbReference>
<sequence>MNIRESLKVDISEFLGNPENTFETAEKNKSVIHVVDEDGVAGVLMSKEQYEFARDEIESLYEVIEELTL</sequence>
<dbReference type="RefSeq" id="WP_035808961.1">
    <property type="nucleotide sequence ID" value="NZ_CCSE01000001.1"/>
</dbReference>
<evidence type="ECO:0000313" key="1">
    <source>
        <dbReference type="EMBL" id="CEA00375.1"/>
    </source>
</evidence>
<evidence type="ECO:0000313" key="2">
    <source>
        <dbReference type="Proteomes" id="UP000044136"/>
    </source>
</evidence>
<organism evidence="1 2">
    <name type="scientific">Jeotgalicoccus saudimassiliensis</name>
    <dbReference type="NCBI Taxonomy" id="1461582"/>
    <lineage>
        <taxon>Bacteria</taxon>
        <taxon>Bacillati</taxon>
        <taxon>Bacillota</taxon>
        <taxon>Bacilli</taxon>
        <taxon>Bacillales</taxon>
        <taxon>Staphylococcaceae</taxon>
        <taxon>Jeotgalicoccus</taxon>
    </lineage>
</organism>
<protein>
    <recommendedName>
        <fullName evidence="3">Antitoxin</fullName>
    </recommendedName>
</protein>